<dbReference type="Proteomes" id="UP001176521">
    <property type="component" value="Unassembled WGS sequence"/>
</dbReference>
<keyword evidence="3" id="KW-1185">Reference proteome</keyword>
<gene>
    <name evidence="2" type="ORF">OC842_007547</name>
</gene>
<evidence type="ECO:0000256" key="1">
    <source>
        <dbReference type="SAM" id="SignalP"/>
    </source>
</evidence>
<keyword evidence="1" id="KW-0732">Signal</keyword>
<accession>A0AAN6G447</accession>
<evidence type="ECO:0000313" key="3">
    <source>
        <dbReference type="Proteomes" id="UP001176521"/>
    </source>
</evidence>
<comment type="caution">
    <text evidence="2">The sequence shown here is derived from an EMBL/GenBank/DDBJ whole genome shotgun (WGS) entry which is preliminary data.</text>
</comment>
<feature type="chain" id="PRO_5042897084" evidence="1">
    <location>
        <begin position="17"/>
        <end position="51"/>
    </location>
</feature>
<dbReference type="AlphaFoldDB" id="A0AAN6G447"/>
<organism evidence="2 3">
    <name type="scientific">Tilletia horrida</name>
    <dbReference type="NCBI Taxonomy" id="155126"/>
    <lineage>
        <taxon>Eukaryota</taxon>
        <taxon>Fungi</taxon>
        <taxon>Dikarya</taxon>
        <taxon>Basidiomycota</taxon>
        <taxon>Ustilaginomycotina</taxon>
        <taxon>Exobasidiomycetes</taxon>
        <taxon>Tilletiales</taxon>
        <taxon>Tilletiaceae</taxon>
        <taxon>Tilletia</taxon>
    </lineage>
</organism>
<feature type="signal peptide" evidence="1">
    <location>
        <begin position="1"/>
        <end position="16"/>
    </location>
</feature>
<feature type="non-terminal residue" evidence="2">
    <location>
        <position position="1"/>
    </location>
</feature>
<evidence type="ECO:0000313" key="2">
    <source>
        <dbReference type="EMBL" id="KAK0519137.1"/>
    </source>
</evidence>
<name>A0AAN6G447_9BASI</name>
<protein>
    <submittedName>
        <fullName evidence="2">Uncharacterized protein</fullName>
    </submittedName>
</protein>
<proteinExistence type="predicted"/>
<sequence length="51" mass="5776">SLLIFLCLLLPKQGNLQINWWGNTVYLNTFDFMGVTWKDPPPEGFGPPPKA</sequence>
<dbReference type="EMBL" id="JAPDMQ010001072">
    <property type="protein sequence ID" value="KAK0519137.1"/>
    <property type="molecule type" value="Genomic_DNA"/>
</dbReference>
<reference evidence="2" key="1">
    <citation type="journal article" date="2023" name="PhytoFront">
        <title>Draft Genome Resources of Seven Strains of Tilletia horrida, Causal Agent of Kernel Smut of Rice.</title>
        <authorList>
            <person name="Khanal S."/>
            <person name="Antony Babu S."/>
            <person name="Zhou X.G."/>
        </authorList>
    </citation>
    <scope>NUCLEOTIDE SEQUENCE</scope>
    <source>
        <strain evidence="2">TX3</strain>
    </source>
</reference>